<dbReference type="EMBL" id="GEDV01000185">
    <property type="protein sequence ID" value="JAP88372.1"/>
    <property type="molecule type" value="Transcribed_RNA"/>
</dbReference>
<sequence length="284" mass="29282">AAAAAAAVPSSKWWCASGGPCHSTAVCSPASCSATADGSAANGPPSDGPTANGSTAPGPTAAALCRSATELGSAACGTAAARCNGPAATSSSAAGCGSICTTAGWCAASGSGGFRCCHSSGLKSAATASSASTSSNSWSARSRSTGCTRRCRTRCAGPSSPLSSLWLEKLKDCLLVNRNHHSLLLLLLVMSVQAPSDMGCGNRCYWGGFIFHHMVSLQQHTTWHWVARFSFTTAWTTQRTFLLPSRGVEFRRKLARASVSHIWILRSELGTLRVCCFCCVMSCV</sequence>
<evidence type="ECO:0000313" key="1">
    <source>
        <dbReference type="EMBL" id="JAP88372.1"/>
    </source>
</evidence>
<name>A0A131ZC49_RHIAP</name>
<protein>
    <submittedName>
        <fullName evidence="1">Uncharacterized protein</fullName>
    </submittedName>
</protein>
<feature type="non-terminal residue" evidence="1">
    <location>
        <position position="1"/>
    </location>
</feature>
<proteinExistence type="predicted"/>
<feature type="non-terminal residue" evidence="1">
    <location>
        <position position="284"/>
    </location>
</feature>
<accession>A0A131ZC49</accession>
<organism evidence="1">
    <name type="scientific">Rhipicephalus appendiculatus</name>
    <name type="common">Brown ear tick</name>
    <dbReference type="NCBI Taxonomy" id="34631"/>
    <lineage>
        <taxon>Eukaryota</taxon>
        <taxon>Metazoa</taxon>
        <taxon>Ecdysozoa</taxon>
        <taxon>Arthropoda</taxon>
        <taxon>Chelicerata</taxon>
        <taxon>Arachnida</taxon>
        <taxon>Acari</taxon>
        <taxon>Parasitiformes</taxon>
        <taxon>Ixodida</taxon>
        <taxon>Ixodoidea</taxon>
        <taxon>Ixodidae</taxon>
        <taxon>Rhipicephalinae</taxon>
        <taxon>Rhipicephalus</taxon>
        <taxon>Rhipicephalus</taxon>
    </lineage>
</organism>
<reference evidence="1" key="1">
    <citation type="journal article" date="2016" name="Ticks Tick Borne Dis.">
        <title>De novo assembly and annotation of the salivary gland transcriptome of Rhipicephalus appendiculatus male and female ticks during blood feeding.</title>
        <authorList>
            <person name="de Castro M.H."/>
            <person name="de Klerk D."/>
            <person name="Pienaar R."/>
            <person name="Latif A.A."/>
            <person name="Rees D.J."/>
            <person name="Mans B.J."/>
        </authorList>
    </citation>
    <scope>NUCLEOTIDE SEQUENCE</scope>
    <source>
        <tissue evidence="1">Salivary glands</tissue>
    </source>
</reference>
<dbReference type="AlphaFoldDB" id="A0A131ZC49"/>